<feature type="compositionally biased region" description="Basic and acidic residues" evidence="2">
    <location>
        <begin position="1056"/>
        <end position="1070"/>
    </location>
</feature>
<evidence type="ECO:0000259" key="4">
    <source>
        <dbReference type="PROSITE" id="PS51391"/>
    </source>
</evidence>
<feature type="compositionally biased region" description="Polar residues" evidence="2">
    <location>
        <begin position="818"/>
        <end position="827"/>
    </location>
</feature>
<dbReference type="GO" id="GO:0006397">
    <property type="term" value="P:mRNA processing"/>
    <property type="evidence" value="ECO:0007669"/>
    <property type="project" value="UniProtKB-KW"/>
</dbReference>
<feature type="region of interest" description="Disordered" evidence="2">
    <location>
        <begin position="1218"/>
        <end position="1288"/>
    </location>
</feature>
<feature type="compositionally biased region" description="Pro residues" evidence="2">
    <location>
        <begin position="1141"/>
        <end position="1157"/>
    </location>
</feature>
<evidence type="ECO:0000256" key="1">
    <source>
        <dbReference type="ARBA" id="ARBA00022664"/>
    </source>
</evidence>
<feature type="region of interest" description="Disordered" evidence="2">
    <location>
        <begin position="657"/>
        <end position="677"/>
    </location>
</feature>
<dbReference type="PANTHER" id="PTHR12550">
    <property type="entry name" value="HEPATOMA-DERIVED GROWTH FACTOR-RELATED"/>
    <property type="match status" value="1"/>
</dbReference>
<reference evidence="5" key="1">
    <citation type="submission" date="2023-07" db="EMBL/GenBank/DDBJ databases">
        <title>A chromosome-level genome assembly of Lolium multiflorum.</title>
        <authorList>
            <person name="Chen Y."/>
            <person name="Copetti D."/>
            <person name="Kolliker R."/>
            <person name="Studer B."/>
        </authorList>
    </citation>
    <scope>NUCLEOTIDE SEQUENCE</scope>
    <source>
        <strain evidence="5">02402/16</strain>
        <tissue evidence="5">Leaf</tissue>
    </source>
</reference>
<name>A0AAD8TAY0_LOLMU</name>
<evidence type="ECO:0000259" key="3">
    <source>
        <dbReference type="PROSITE" id="PS50812"/>
    </source>
</evidence>
<dbReference type="Pfam" id="PF04818">
    <property type="entry name" value="CID"/>
    <property type="match status" value="1"/>
</dbReference>
<feature type="compositionally biased region" description="Polar residues" evidence="2">
    <location>
        <begin position="362"/>
        <end position="378"/>
    </location>
</feature>
<comment type="caution">
    <text evidence="5">The sequence shown here is derived from an EMBL/GenBank/DDBJ whole genome shotgun (WGS) entry which is preliminary data.</text>
</comment>
<proteinExistence type="predicted"/>
<dbReference type="Gene3D" id="1.25.40.90">
    <property type="match status" value="1"/>
</dbReference>
<feature type="compositionally biased region" description="Basic and acidic residues" evidence="2">
    <location>
        <begin position="379"/>
        <end position="388"/>
    </location>
</feature>
<gene>
    <name evidence="5" type="ORF">QYE76_039174</name>
</gene>
<feature type="compositionally biased region" description="Basic and acidic residues" evidence="2">
    <location>
        <begin position="1371"/>
        <end position="1387"/>
    </location>
</feature>
<feature type="region of interest" description="Disordered" evidence="2">
    <location>
        <begin position="331"/>
        <end position="350"/>
    </location>
</feature>
<evidence type="ECO:0008006" key="7">
    <source>
        <dbReference type="Google" id="ProtNLM"/>
    </source>
</evidence>
<dbReference type="Proteomes" id="UP001231189">
    <property type="component" value="Unassembled WGS sequence"/>
</dbReference>
<dbReference type="SMART" id="SM00293">
    <property type="entry name" value="PWWP"/>
    <property type="match status" value="1"/>
</dbReference>
<feature type="region of interest" description="Disordered" evidence="2">
    <location>
        <begin position="201"/>
        <end position="235"/>
    </location>
</feature>
<organism evidence="5 6">
    <name type="scientific">Lolium multiflorum</name>
    <name type="common">Italian ryegrass</name>
    <name type="synonym">Lolium perenne subsp. multiflorum</name>
    <dbReference type="NCBI Taxonomy" id="4521"/>
    <lineage>
        <taxon>Eukaryota</taxon>
        <taxon>Viridiplantae</taxon>
        <taxon>Streptophyta</taxon>
        <taxon>Embryophyta</taxon>
        <taxon>Tracheophyta</taxon>
        <taxon>Spermatophyta</taxon>
        <taxon>Magnoliopsida</taxon>
        <taxon>Liliopsida</taxon>
        <taxon>Poales</taxon>
        <taxon>Poaceae</taxon>
        <taxon>BOP clade</taxon>
        <taxon>Pooideae</taxon>
        <taxon>Poodae</taxon>
        <taxon>Poeae</taxon>
        <taxon>Poeae Chloroplast Group 2 (Poeae type)</taxon>
        <taxon>Loliodinae</taxon>
        <taxon>Loliinae</taxon>
        <taxon>Lolium</taxon>
    </lineage>
</organism>
<feature type="region of interest" description="Disordered" evidence="2">
    <location>
        <begin position="549"/>
        <end position="577"/>
    </location>
</feature>
<sequence>MAPTRKKRTSSAAAAAAAAAAQWKVGDLVLAKLKGYPAWPAMITEPQEWGHSPVKKKLLVCFYGTKEIAFCNYADLEAFTEEKKKSLLVKRHGKGADFVRAVKEIVEIFDSRKKEDNENSDLGPAKNSSNLYTGGPEDGSDLANDNKLDGNPASPMDHSMASTPGSNIAALESEHCVVNSAPDEPTSSFSKRRQNNAQQLDSFTHGNLASARRPRSSLGADHRTRDSCGLNGPNLPSVDMILEDKQEGSSRHKFIGDDKSNSDFLSAKKGVTLFSCSQGTSSQSGTSGNGNDEKNSSSANVENTLNVEVCQTVMDREDNLNEVQDIPTSTTVTFKRKRKPDTNDINNSVISMVPHMDEELQPKSSGNTPDSPNSGNEVNKSDGDDHLPLVKRARVRMGRPQLEDSIVDEPGISDNKTELAMPADQCYQQDLSSVAGKDYPADEAPPGIDPSPEVDISLASGKDHSADKVPPSLDPSPKVDLSLASGEVQTACNNKECQSKVLTLDGEAALPPSKRLHRALEAMSANAAETITDPSEVNKPKDFILKPSTTSIARSPSNNSADAPLESPKTAPTKSSEICATTLDTPTSQKYDLLPVIVNNDSPSSVSLEFTNGNNHDLPKDEVHNRVDDVCGKSPTCSLDSKEPAVVSELDQLPLGKASRNELPDPITNSSQDFSKNIDGSSYPLGPAKTVVSGTNEDCNTLPHDEPVLAEPTVCVVDRTSVSLLVTKVTCGQSVAGAQAFETHGSSAMSLKESDRRMNPKDTSLSPDSMPMKELIAAAHARRLSQPTSFIDSFLDSNVISPSANIPSAKEGSGGRCSPSNNNTIRSASDRVHTQQNSGTILFDDMEQKSLNKLPGHDEARSARRAFENFLGTLTRTKECIARATRLALDCAKHGIAGEVMDVIIERLEKESNLYKRVDLFFLVDSIIQCCRNQKGGVGDAYPSLIQAVLPRILYASAPPGNFAWENRRQCLKVLKLWLERKTLSEYIIRHHIKELEALNEAAFGTSRRPSGTERALNDPLRDNEGMLVDEYGSNTGFHLPNLIGTKLLDEEGSSSEDRSFEAVTPEHESAGANEQEGASQVDGAKHRLVFEEVNGDLEMEDVSPSSEAKVRSAPDLTDARCTVTNRNVNSVPPLPDDKPPTPPPLPSSPPPLPRPPYPVFQGSQVQGASHLAADRVDPDNLRNVQDQHPHSIPNNRGKMDPCVVPLQPPVPYTSGCAGHTNQILPPPPLPPPPPPPPVAQFHPPGPHGNFSGPPVPHHGNNFHHPPSAPLPNNAYHLHPPPHPPGPPNQFPYMPPEHQQRIQPWNCNSPYPEGYQYNGHDRGPHPFDRRHHFDDRWHHFDDRGRHFNDGGHHFDAGGHYFDDGPYHYDDRGHHFNDRGQMHPEAVDRGGFPPHFGPDPPYPDHFDHGRPLDHPPGPCAGWAMPPRRSKFPPGSRHSMDPPISHEGGWRRQGRHNNDRFHR</sequence>
<feature type="region of interest" description="Disordered" evidence="2">
    <location>
        <begin position="277"/>
        <end position="303"/>
    </location>
</feature>
<evidence type="ECO:0000313" key="5">
    <source>
        <dbReference type="EMBL" id="KAK1678326.1"/>
    </source>
</evidence>
<dbReference type="SMART" id="SM00582">
    <property type="entry name" value="RPR"/>
    <property type="match status" value="1"/>
</dbReference>
<accession>A0AAD8TAY0</accession>
<feature type="compositionally biased region" description="Pro residues" evidence="2">
    <location>
        <begin position="1279"/>
        <end position="1288"/>
    </location>
</feature>
<dbReference type="InterPro" id="IPR000313">
    <property type="entry name" value="PWWP_dom"/>
</dbReference>
<dbReference type="Pfam" id="PF00855">
    <property type="entry name" value="PWWP"/>
    <property type="match status" value="1"/>
</dbReference>
<feature type="region of interest" description="Disordered" evidence="2">
    <location>
        <begin position="114"/>
        <end position="165"/>
    </location>
</feature>
<feature type="domain" description="PWWP" evidence="3">
    <location>
        <begin position="25"/>
        <end position="82"/>
    </location>
</feature>
<feature type="domain" description="CID" evidence="4">
    <location>
        <begin position="859"/>
        <end position="1000"/>
    </location>
</feature>
<dbReference type="InterPro" id="IPR006569">
    <property type="entry name" value="CID_dom"/>
</dbReference>
<feature type="compositionally biased region" description="Polar residues" evidence="2">
    <location>
        <begin position="667"/>
        <end position="677"/>
    </location>
</feature>
<feature type="region of interest" description="Disordered" evidence="2">
    <location>
        <begin position="805"/>
        <end position="833"/>
    </location>
</feature>
<feature type="compositionally biased region" description="Pro residues" evidence="2">
    <location>
        <begin position="1225"/>
        <end position="1247"/>
    </location>
</feature>
<feature type="region of interest" description="Disordered" evidence="2">
    <location>
        <begin position="359"/>
        <end position="416"/>
    </location>
</feature>
<feature type="compositionally biased region" description="Basic and acidic residues" evidence="2">
    <location>
        <begin position="1401"/>
        <end position="1412"/>
    </location>
</feature>
<protein>
    <recommendedName>
        <fullName evidence="7">Protein HUA2-LIKE 3</fullName>
    </recommendedName>
</protein>
<evidence type="ECO:0000313" key="6">
    <source>
        <dbReference type="Proteomes" id="UP001231189"/>
    </source>
</evidence>
<keyword evidence="1" id="KW-0507">mRNA processing</keyword>
<dbReference type="PROSITE" id="PS50812">
    <property type="entry name" value="PWWP"/>
    <property type="match status" value="1"/>
</dbReference>
<feature type="region of interest" description="Disordered" evidence="2">
    <location>
        <begin position="436"/>
        <end position="480"/>
    </location>
</feature>
<dbReference type="SUPFAM" id="SSF63748">
    <property type="entry name" value="Tudor/PWWP/MBT"/>
    <property type="match status" value="1"/>
</dbReference>
<keyword evidence="6" id="KW-1185">Reference proteome</keyword>
<feature type="region of interest" description="Disordered" evidence="2">
    <location>
        <begin position="1371"/>
        <end position="1461"/>
    </location>
</feature>
<dbReference type="EMBL" id="JAUUTY010000002">
    <property type="protein sequence ID" value="KAK1678326.1"/>
    <property type="molecule type" value="Genomic_DNA"/>
</dbReference>
<dbReference type="InterPro" id="IPR008942">
    <property type="entry name" value="ENTH_VHS"/>
</dbReference>
<feature type="region of interest" description="Disordered" evidence="2">
    <location>
        <begin position="1051"/>
        <end position="1085"/>
    </location>
</feature>
<feature type="region of interest" description="Disordered" evidence="2">
    <location>
        <begin position="1097"/>
        <end position="1157"/>
    </location>
</feature>
<feature type="compositionally biased region" description="Polar residues" evidence="2">
    <location>
        <begin position="549"/>
        <end position="561"/>
    </location>
</feature>
<dbReference type="PANTHER" id="PTHR12550:SF49">
    <property type="entry name" value="PROTEIN HUA2-LIKE 2-RELATED"/>
    <property type="match status" value="1"/>
</dbReference>
<feature type="compositionally biased region" description="Low complexity" evidence="2">
    <location>
        <begin position="277"/>
        <end position="290"/>
    </location>
</feature>
<feature type="region of interest" description="Disordered" evidence="2">
    <location>
        <begin position="745"/>
        <end position="769"/>
    </location>
</feature>
<dbReference type="Gene3D" id="2.30.30.140">
    <property type="match status" value="1"/>
</dbReference>
<evidence type="ECO:0000256" key="2">
    <source>
        <dbReference type="SAM" id="MobiDB-lite"/>
    </source>
</evidence>
<dbReference type="GO" id="GO:0005634">
    <property type="term" value="C:nucleus"/>
    <property type="evidence" value="ECO:0007669"/>
    <property type="project" value="UniProtKB-ARBA"/>
</dbReference>
<dbReference type="PROSITE" id="PS51391">
    <property type="entry name" value="CID"/>
    <property type="match status" value="1"/>
</dbReference>